<evidence type="ECO:0000313" key="2">
    <source>
        <dbReference type="EMBL" id="KAF3568217.1"/>
    </source>
</evidence>
<feature type="region of interest" description="Disordered" evidence="1">
    <location>
        <begin position="21"/>
        <end position="67"/>
    </location>
</feature>
<protein>
    <recommendedName>
        <fullName evidence="4">Signal recognition particle SRP72 subunit RNA-binding domain-containing protein</fullName>
    </recommendedName>
</protein>
<feature type="compositionally biased region" description="Basic residues" evidence="1">
    <location>
        <begin position="38"/>
        <end position="47"/>
    </location>
</feature>
<comment type="caution">
    <text evidence="2">The sequence shown here is derived from an EMBL/GenBank/DDBJ whole genome shotgun (WGS) entry which is preliminary data.</text>
</comment>
<sequence length="67" mass="7177">MRVKMKNLMGAMEGGSIPALSSLEDAMKAQQKAPPGTARRKKRKADSRKKFVESSASSNPGPRGFGN</sequence>
<organism evidence="2 3">
    <name type="scientific">Brassica cretica</name>
    <name type="common">Mustard</name>
    <dbReference type="NCBI Taxonomy" id="69181"/>
    <lineage>
        <taxon>Eukaryota</taxon>
        <taxon>Viridiplantae</taxon>
        <taxon>Streptophyta</taxon>
        <taxon>Embryophyta</taxon>
        <taxon>Tracheophyta</taxon>
        <taxon>Spermatophyta</taxon>
        <taxon>Magnoliopsida</taxon>
        <taxon>eudicotyledons</taxon>
        <taxon>Gunneridae</taxon>
        <taxon>Pentapetalae</taxon>
        <taxon>rosids</taxon>
        <taxon>malvids</taxon>
        <taxon>Brassicales</taxon>
        <taxon>Brassicaceae</taxon>
        <taxon>Brassiceae</taxon>
        <taxon>Brassica</taxon>
    </lineage>
</organism>
<dbReference type="Proteomes" id="UP000266723">
    <property type="component" value="Unassembled WGS sequence"/>
</dbReference>
<dbReference type="EMBL" id="QGKV02000759">
    <property type="protein sequence ID" value="KAF3568217.1"/>
    <property type="molecule type" value="Genomic_DNA"/>
</dbReference>
<evidence type="ECO:0008006" key="4">
    <source>
        <dbReference type="Google" id="ProtNLM"/>
    </source>
</evidence>
<gene>
    <name evidence="2" type="ORF">DY000_02019837</name>
</gene>
<name>A0ABQ7D9H0_BRACR</name>
<keyword evidence="3" id="KW-1185">Reference proteome</keyword>
<evidence type="ECO:0000256" key="1">
    <source>
        <dbReference type="SAM" id="MobiDB-lite"/>
    </source>
</evidence>
<accession>A0ABQ7D9H0</accession>
<reference evidence="2 3" key="1">
    <citation type="journal article" date="2020" name="BMC Genomics">
        <title>Intraspecific diversification of the crop wild relative Brassica cretica Lam. using demographic model selection.</title>
        <authorList>
            <person name="Kioukis A."/>
            <person name="Michalopoulou V.A."/>
            <person name="Briers L."/>
            <person name="Pirintsos S."/>
            <person name="Studholme D.J."/>
            <person name="Pavlidis P."/>
            <person name="Sarris P.F."/>
        </authorList>
    </citation>
    <scope>NUCLEOTIDE SEQUENCE [LARGE SCALE GENOMIC DNA]</scope>
    <source>
        <strain evidence="3">cv. PFS-1207/04</strain>
    </source>
</reference>
<evidence type="ECO:0000313" key="3">
    <source>
        <dbReference type="Proteomes" id="UP000266723"/>
    </source>
</evidence>
<proteinExistence type="predicted"/>